<evidence type="ECO:0000256" key="4">
    <source>
        <dbReference type="ARBA" id="ARBA00022980"/>
    </source>
</evidence>
<dbReference type="SUPFAM" id="SSF50249">
    <property type="entry name" value="Nucleic acid-binding proteins"/>
    <property type="match status" value="1"/>
</dbReference>
<dbReference type="Gene3D" id="2.40.50.140">
    <property type="entry name" value="Nucleic acid-binding proteins"/>
    <property type="match status" value="1"/>
</dbReference>
<dbReference type="PROSITE" id="PS00056">
    <property type="entry name" value="RIBOSOMAL_S17"/>
    <property type="match status" value="1"/>
</dbReference>
<dbReference type="CDD" id="cd00364">
    <property type="entry name" value="Ribosomal_uS17"/>
    <property type="match status" value="1"/>
</dbReference>
<comment type="similarity">
    <text evidence="1">Belongs to the universal ribosomal protein uS17 family.</text>
</comment>
<dbReference type="InterPro" id="IPR019984">
    <property type="entry name" value="Ribosomal_uS17_bact/chlr"/>
</dbReference>
<evidence type="ECO:0000256" key="3">
    <source>
        <dbReference type="ARBA" id="ARBA00022884"/>
    </source>
</evidence>
<dbReference type="Pfam" id="PF00366">
    <property type="entry name" value="Ribosomal_S17"/>
    <property type="match status" value="1"/>
</dbReference>
<accession>A0A485LY67</accession>
<dbReference type="EMBL" id="CAADRM010000057">
    <property type="protein sequence ID" value="VFU12821.1"/>
    <property type="molecule type" value="Genomic_DNA"/>
</dbReference>
<dbReference type="InterPro" id="IPR019979">
    <property type="entry name" value="Ribosomal_uS17_CS"/>
</dbReference>
<dbReference type="NCBIfam" id="TIGR03635">
    <property type="entry name" value="uS17_bact"/>
    <property type="match status" value="1"/>
</dbReference>
<reference evidence="6" key="1">
    <citation type="submission" date="2019-03" db="EMBL/GenBank/DDBJ databases">
        <authorList>
            <person name="Hao L."/>
        </authorList>
    </citation>
    <scope>NUCLEOTIDE SEQUENCE</scope>
</reference>
<keyword evidence="3" id="KW-0694">RNA-binding</keyword>
<keyword evidence="5" id="KW-0687">Ribonucleoprotein</keyword>
<keyword evidence="2" id="KW-0699">rRNA-binding</keyword>
<protein>
    <submittedName>
        <fullName evidence="6">30S ribosomal subunit protein S17</fullName>
    </submittedName>
</protein>
<dbReference type="PANTHER" id="PTHR10744">
    <property type="entry name" value="40S RIBOSOMAL PROTEIN S11 FAMILY MEMBER"/>
    <property type="match status" value="1"/>
</dbReference>
<dbReference type="HAMAP" id="MF_01345_B">
    <property type="entry name" value="Ribosomal_uS17_B"/>
    <property type="match status" value="1"/>
</dbReference>
<dbReference type="GO" id="GO:0006412">
    <property type="term" value="P:translation"/>
    <property type="evidence" value="ECO:0007669"/>
    <property type="project" value="InterPro"/>
</dbReference>
<keyword evidence="4" id="KW-0689">Ribosomal protein</keyword>
<dbReference type="PRINTS" id="PR00973">
    <property type="entry name" value="RIBOSOMALS17"/>
</dbReference>
<sequence length="85" mass="10112">MTDKSIKHELVGTITSDKMDKTVVVTVERLEKHPVFQKYIRRRTKFKAHDEKNACREGDKVVIRECRPLSKEKCWRVVSILERQE</sequence>
<gene>
    <name evidence="6" type="primary">rpsQ</name>
    <name evidence="6" type="ORF">SCFA_150012</name>
</gene>
<dbReference type="GO" id="GO:0019843">
    <property type="term" value="F:rRNA binding"/>
    <property type="evidence" value="ECO:0007669"/>
    <property type="project" value="UniProtKB-KW"/>
</dbReference>
<dbReference type="GO" id="GO:0022627">
    <property type="term" value="C:cytosolic small ribosomal subunit"/>
    <property type="evidence" value="ECO:0007669"/>
    <property type="project" value="TreeGrafter"/>
</dbReference>
<dbReference type="InterPro" id="IPR012340">
    <property type="entry name" value="NA-bd_OB-fold"/>
</dbReference>
<dbReference type="NCBIfam" id="NF004123">
    <property type="entry name" value="PRK05610.1"/>
    <property type="match status" value="1"/>
</dbReference>
<dbReference type="InterPro" id="IPR000266">
    <property type="entry name" value="Ribosomal_uS17"/>
</dbReference>
<evidence type="ECO:0000313" key="6">
    <source>
        <dbReference type="EMBL" id="VFU12821.1"/>
    </source>
</evidence>
<proteinExistence type="inferred from homology"/>
<evidence type="ECO:0000256" key="1">
    <source>
        <dbReference type="ARBA" id="ARBA00010254"/>
    </source>
</evidence>
<evidence type="ECO:0000256" key="2">
    <source>
        <dbReference type="ARBA" id="ARBA00022730"/>
    </source>
</evidence>
<dbReference type="PANTHER" id="PTHR10744:SF1">
    <property type="entry name" value="SMALL RIBOSOMAL SUBUNIT PROTEIN US17M"/>
    <property type="match status" value="1"/>
</dbReference>
<evidence type="ECO:0000256" key="5">
    <source>
        <dbReference type="ARBA" id="ARBA00023274"/>
    </source>
</evidence>
<name>A0A485LY67_9ZZZZ</name>
<organism evidence="6">
    <name type="scientific">anaerobic digester metagenome</name>
    <dbReference type="NCBI Taxonomy" id="1263854"/>
    <lineage>
        <taxon>unclassified sequences</taxon>
        <taxon>metagenomes</taxon>
        <taxon>ecological metagenomes</taxon>
    </lineage>
</organism>
<dbReference type="GO" id="GO:0003735">
    <property type="term" value="F:structural constituent of ribosome"/>
    <property type="evidence" value="ECO:0007669"/>
    <property type="project" value="InterPro"/>
</dbReference>
<dbReference type="AlphaFoldDB" id="A0A485LY67"/>